<feature type="transmembrane region" description="Helical" evidence="2">
    <location>
        <begin position="83"/>
        <end position="103"/>
    </location>
</feature>
<proteinExistence type="predicted"/>
<protein>
    <submittedName>
        <fullName evidence="3">Uncharacterized protein</fullName>
    </submittedName>
</protein>
<evidence type="ECO:0000313" key="3">
    <source>
        <dbReference type="EMBL" id="ALO65962.1"/>
    </source>
</evidence>
<evidence type="ECO:0000256" key="1">
    <source>
        <dbReference type="SAM" id="MobiDB-lite"/>
    </source>
</evidence>
<accession>A0A0S2LWQ1</accession>
<reference evidence="3 4" key="2">
    <citation type="journal article" date="2016" name="J. Biotechnol.">
        <title>Complete genome sequence of Arthrobacter alpinus ERGS4:06, a yellow pigmented bacterium tolerant to cold and radiations isolated from Sikkim Himalaya.</title>
        <authorList>
            <person name="Kumar R."/>
            <person name="Singh D."/>
            <person name="Swarnkar M.K."/>
            <person name="Singh A.K."/>
            <person name="Kumar S."/>
        </authorList>
    </citation>
    <scope>NUCLEOTIDE SEQUENCE [LARGE SCALE GENOMIC DNA]</scope>
    <source>
        <strain evidence="3 4">ERGS4:06</strain>
    </source>
</reference>
<evidence type="ECO:0000256" key="2">
    <source>
        <dbReference type="SAM" id="Phobius"/>
    </source>
</evidence>
<keyword evidence="2" id="KW-0472">Membrane</keyword>
<sequence length="125" mass="14388">MSHMAPEQPSEPYEPHPNNLIRDRKRMRSQYGPHAYTRGMYVNGTQTPLKPRNIRIQSSIPIVFALGFLACGVWFLVASEYPVGGPVMFGAAAFMLFLSWIGFRTARLREKWERENPELAKNIDY</sequence>
<gene>
    <name evidence="3" type="ORF">AS189_04965</name>
</gene>
<reference evidence="4" key="1">
    <citation type="submission" date="2015-11" db="EMBL/GenBank/DDBJ databases">
        <authorList>
            <person name="Kumar R."/>
            <person name="Singh D."/>
            <person name="Swarnkar M.K."/>
            <person name="Singh A.K."/>
            <person name="Kumar S."/>
        </authorList>
    </citation>
    <scope>NUCLEOTIDE SEQUENCE [LARGE SCALE GENOMIC DNA]</scope>
    <source>
        <strain evidence="4">ERGS4:06</strain>
    </source>
</reference>
<feature type="region of interest" description="Disordered" evidence="1">
    <location>
        <begin position="1"/>
        <end position="24"/>
    </location>
</feature>
<dbReference type="AlphaFoldDB" id="A0A0S2LWQ1"/>
<dbReference type="RefSeq" id="WP_062286591.1">
    <property type="nucleotide sequence ID" value="NZ_CP013200.1"/>
</dbReference>
<dbReference type="OrthoDB" id="4957304at2"/>
<organism evidence="3 4">
    <name type="scientific">Arthrobacter alpinus</name>
    <dbReference type="NCBI Taxonomy" id="656366"/>
    <lineage>
        <taxon>Bacteria</taxon>
        <taxon>Bacillati</taxon>
        <taxon>Actinomycetota</taxon>
        <taxon>Actinomycetes</taxon>
        <taxon>Micrococcales</taxon>
        <taxon>Micrococcaceae</taxon>
        <taxon>Arthrobacter</taxon>
    </lineage>
</organism>
<dbReference type="Proteomes" id="UP000059574">
    <property type="component" value="Chromosome"/>
</dbReference>
<name>A0A0S2LWQ1_9MICC</name>
<evidence type="ECO:0000313" key="4">
    <source>
        <dbReference type="Proteomes" id="UP000059574"/>
    </source>
</evidence>
<keyword evidence="2" id="KW-0812">Transmembrane</keyword>
<keyword evidence="2" id="KW-1133">Transmembrane helix</keyword>
<dbReference type="EMBL" id="CP013200">
    <property type="protein sequence ID" value="ALO65962.1"/>
    <property type="molecule type" value="Genomic_DNA"/>
</dbReference>
<feature type="transmembrane region" description="Helical" evidence="2">
    <location>
        <begin position="59"/>
        <end position="77"/>
    </location>
</feature>